<comment type="subcellular location">
    <subcellularLocation>
        <location evidence="1">Nucleus</location>
    </subcellularLocation>
</comment>
<dbReference type="Pfam" id="PF00096">
    <property type="entry name" value="zf-C2H2"/>
    <property type="match status" value="3"/>
</dbReference>
<dbReference type="GO" id="GO:0008270">
    <property type="term" value="F:zinc ion binding"/>
    <property type="evidence" value="ECO:0007669"/>
    <property type="project" value="UniProtKB-KW"/>
</dbReference>
<dbReference type="STRING" id="104452.A0A0L7LKS5"/>
<dbReference type="InterPro" id="IPR013087">
    <property type="entry name" value="Znf_C2H2_type"/>
</dbReference>
<evidence type="ECO:0000256" key="5">
    <source>
        <dbReference type="ARBA" id="ARBA00022833"/>
    </source>
</evidence>
<dbReference type="PANTHER" id="PTHR24394:SF29">
    <property type="entry name" value="MYONEURIN"/>
    <property type="match status" value="1"/>
</dbReference>
<dbReference type="SMART" id="SM00355">
    <property type="entry name" value="ZnF_C2H2"/>
    <property type="match status" value="3"/>
</dbReference>
<evidence type="ECO:0000256" key="3">
    <source>
        <dbReference type="ARBA" id="ARBA00022737"/>
    </source>
</evidence>
<proteinExistence type="predicted"/>
<comment type="caution">
    <text evidence="9">The sequence shown here is derived from an EMBL/GenBank/DDBJ whole genome shotgun (WGS) entry which is preliminary data.</text>
</comment>
<protein>
    <submittedName>
        <fullName evidence="9">RB-associated KRAB zinc finger protein</fullName>
    </submittedName>
</protein>
<keyword evidence="6" id="KW-0539">Nucleus</keyword>
<evidence type="ECO:0000313" key="9">
    <source>
        <dbReference type="EMBL" id="KOB75969.1"/>
    </source>
</evidence>
<feature type="domain" description="C2H2-type" evidence="8">
    <location>
        <begin position="151"/>
        <end position="178"/>
    </location>
</feature>
<evidence type="ECO:0000256" key="6">
    <source>
        <dbReference type="ARBA" id="ARBA00023242"/>
    </source>
</evidence>
<keyword evidence="3" id="KW-0677">Repeat</keyword>
<dbReference type="InterPro" id="IPR036280">
    <property type="entry name" value="Multihaem_cyt_sf"/>
</dbReference>
<evidence type="ECO:0000256" key="1">
    <source>
        <dbReference type="ARBA" id="ARBA00004123"/>
    </source>
</evidence>
<dbReference type="SUPFAM" id="SSF48695">
    <property type="entry name" value="Multiheme cytochromes"/>
    <property type="match status" value="1"/>
</dbReference>
<name>A0A0L7LKS5_OPEBR</name>
<dbReference type="PROSITE" id="PS00028">
    <property type="entry name" value="ZINC_FINGER_C2H2_1"/>
    <property type="match status" value="3"/>
</dbReference>
<keyword evidence="2" id="KW-0479">Metal-binding</keyword>
<reference evidence="9 10" key="1">
    <citation type="journal article" date="2015" name="Genome Biol. Evol.">
        <title>The genome of winter moth (Operophtera brumata) provides a genomic perspective on sexual dimorphism and phenology.</title>
        <authorList>
            <person name="Derks M.F."/>
            <person name="Smit S."/>
            <person name="Salis L."/>
            <person name="Schijlen E."/>
            <person name="Bossers A."/>
            <person name="Mateman C."/>
            <person name="Pijl A.S."/>
            <person name="de Ridder D."/>
            <person name="Groenen M.A."/>
            <person name="Visser M.E."/>
            <person name="Megens H.J."/>
        </authorList>
    </citation>
    <scope>NUCLEOTIDE SEQUENCE [LARGE SCALE GENOMIC DNA]</scope>
    <source>
        <strain evidence="9">WM2013NL</strain>
        <tissue evidence="9">Head and thorax</tissue>
    </source>
</reference>
<evidence type="ECO:0000256" key="7">
    <source>
        <dbReference type="PROSITE-ProRule" id="PRU00042"/>
    </source>
</evidence>
<evidence type="ECO:0000259" key="8">
    <source>
        <dbReference type="PROSITE" id="PS50157"/>
    </source>
</evidence>
<keyword evidence="4 7" id="KW-0863">Zinc-finger</keyword>
<gene>
    <name evidence="9" type="ORF">OBRU01_06331</name>
</gene>
<dbReference type="GO" id="GO:0005634">
    <property type="term" value="C:nucleus"/>
    <property type="evidence" value="ECO:0007669"/>
    <property type="project" value="UniProtKB-SubCell"/>
</dbReference>
<dbReference type="Proteomes" id="UP000037510">
    <property type="component" value="Unassembled WGS sequence"/>
</dbReference>
<organism evidence="9 10">
    <name type="scientific">Operophtera brumata</name>
    <name type="common">Winter moth</name>
    <name type="synonym">Phalaena brumata</name>
    <dbReference type="NCBI Taxonomy" id="104452"/>
    <lineage>
        <taxon>Eukaryota</taxon>
        <taxon>Metazoa</taxon>
        <taxon>Ecdysozoa</taxon>
        <taxon>Arthropoda</taxon>
        <taxon>Hexapoda</taxon>
        <taxon>Insecta</taxon>
        <taxon>Pterygota</taxon>
        <taxon>Neoptera</taxon>
        <taxon>Endopterygota</taxon>
        <taxon>Lepidoptera</taxon>
        <taxon>Glossata</taxon>
        <taxon>Ditrysia</taxon>
        <taxon>Geometroidea</taxon>
        <taxon>Geometridae</taxon>
        <taxon>Larentiinae</taxon>
        <taxon>Operophtera</taxon>
    </lineage>
</organism>
<sequence length="339" mass="39343">MSDESQEGRQAVLRVWRRTVCQTHLRKEGRPCSECGEGETLYTFIALFRTVCQTHLRKEGRPCSECGEGQYVRRISGRKAGRAQSVAKDSMSDESQEGRQAVLRVWRRTVCQTHLRKEGRPCSECGEGETLYTFIALFRTVCQTHLRKEGRPCSECGEVFHREDLLLEHMNVHLNQFSMVYDEDNKTELHCMLEENIIDPSTFLTENSLLVPREPVPVSMISNVSMTSNASADAERRHECNVCHKRFKRRQHLKVHYNTHTRTEPLLRCLKCHKENSLLVPREPVPVSMISNVSMTSNASADAERRHECNVCHKRFKRRQHLKVHYNTHTRTEPLLRCL</sequence>
<feature type="domain" description="C2H2-type" evidence="8">
    <location>
        <begin position="238"/>
        <end position="265"/>
    </location>
</feature>
<evidence type="ECO:0000256" key="2">
    <source>
        <dbReference type="ARBA" id="ARBA00022723"/>
    </source>
</evidence>
<dbReference type="EMBL" id="JTDY01000763">
    <property type="protein sequence ID" value="KOB75969.1"/>
    <property type="molecule type" value="Genomic_DNA"/>
</dbReference>
<dbReference type="Gene3D" id="3.30.160.60">
    <property type="entry name" value="Classic Zinc Finger"/>
    <property type="match status" value="2"/>
</dbReference>
<keyword evidence="10" id="KW-1185">Reference proteome</keyword>
<dbReference type="FunFam" id="3.30.160.60:FF:000446">
    <property type="entry name" value="Zinc finger protein"/>
    <property type="match status" value="2"/>
</dbReference>
<evidence type="ECO:0000313" key="10">
    <source>
        <dbReference type="Proteomes" id="UP000037510"/>
    </source>
</evidence>
<dbReference type="GO" id="GO:0000981">
    <property type="term" value="F:DNA-binding transcription factor activity, RNA polymerase II-specific"/>
    <property type="evidence" value="ECO:0007669"/>
    <property type="project" value="TreeGrafter"/>
</dbReference>
<dbReference type="InterPro" id="IPR036236">
    <property type="entry name" value="Znf_C2H2_sf"/>
</dbReference>
<evidence type="ECO:0000256" key="4">
    <source>
        <dbReference type="ARBA" id="ARBA00022771"/>
    </source>
</evidence>
<dbReference type="PANTHER" id="PTHR24394">
    <property type="entry name" value="ZINC FINGER PROTEIN"/>
    <property type="match status" value="1"/>
</dbReference>
<feature type="domain" description="C2H2-type" evidence="8">
    <location>
        <begin position="307"/>
        <end position="334"/>
    </location>
</feature>
<dbReference type="SUPFAM" id="SSF57667">
    <property type="entry name" value="beta-beta-alpha zinc fingers"/>
    <property type="match status" value="2"/>
</dbReference>
<keyword evidence="5" id="KW-0862">Zinc</keyword>
<dbReference type="AlphaFoldDB" id="A0A0L7LKS5"/>
<feature type="non-terminal residue" evidence="9">
    <location>
        <position position="339"/>
    </location>
</feature>
<dbReference type="PROSITE" id="PS50157">
    <property type="entry name" value="ZINC_FINGER_C2H2_2"/>
    <property type="match status" value="3"/>
</dbReference>
<accession>A0A0L7LKS5</accession>